<evidence type="ECO:0000313" key="4">
    <source>
        <dbReference type="Proteomes" id="UP000253529"/>
    </source>
</evidence>
<proteinExistence type="predicted"/>
<evidence type="ECO:0000256" key="2">
    <source>
        <dbReference type="SAM" id="SignalP"/>
    </source>
</evidence>
<feature type="compositionally biased region" description="Low complexity" evidence="1">
    <location>
        <begin position="26"/>
        <end position="45"/>
    </location>
</feature>
<organism evidence="3 4">
    <name type="scientific">Roseiarcus fermentans</name>
    <dbReference type="NCBI Taxonomy" id="1473586"/>
    <lineage>
        <taxon>Bacteria</taxon>
        <taxon>Pseudomonadati</taxon>
        <taxon>Pseudomonadota</taxon>
        <taxon>Alphaproteobacteria</taxon>
        <taxon>Hyphomicrobiales</taxon>
        <taxon>Roseiarcaceae</taxon>
        <taxon>Roseiarcus</taxon>
    </lineage>
</organism>
<name>A0A366F226_9HYPH</name>
<evidence type="ECO:0000313" key="3">
    <source>
        <dbReference type="EMBL" id="RBP08713.1"/>
    </source>
</evidence>
<reference evidence="3 4" key="1">
    <citation type="submission" date="2018-06" db="EMBL/GenBank/DDBJ databases">
        <title>Genomic Encyclopedia of Type Strains, Phase IV (KMG-IV): sequencing the most valuable type-strain genomes for metagenomic binning, comparative biology and taxonomic classification.</title>
        <authorList>
            <person name="Goeker M."/>
        </authorList>
    </citation>
    <scope>NUCLEOTIDE SEQUENCE [LARGE SCALE GENOMIC DNA]</scope>
    <source>
        <strain evidence="3 4">DSM 24875</strain>
    </source>
</reference>
<dbReference type="InterPro" id="IPR011690">
    <property type="entry name" value="P_starv_induced_PsiF"/>
</dbReference>
<keyword evidence="2" id="KW-0732">Signal</keyword>
<evidence type="ECO:0000256" key="1">
    <source>
        <dbReference type="SAM" id="MobiDB-lite"/>
    </source>
</evidence>
<dbReference type="AlphaFoldDB" id="A0A366F226"/>
<dbReference type="RefSeq" id="WP_113891082.1">
    <property type="nucleotide sequence ID" value="NZ_QNRK01000024.1"/>
</dbReference>
<feature type="chain" id="PRO_5016728194" evidence="2">
    <location>
        <begin position="23"/>
        <end position="75"/>
    </location>
</feature>
<feature type="signal peptide" evidence="2">
    <location>
        <begin position="1"/>
        <end position="22"/>
    </location>
</feature>
<accession>A0A366F226</accession>
<comment type="caution">
    <text evidence="3">The sequence shown here is derived from an EMBL/GenBank/DDBJ whole genome shotgun (WGS) entry which is preliminary data.</text>
</comment>
<keyword evidence="4" id="KW-1185">Reference proteome</keyword>
<dbReference type="Proteomes" id="UP000253529">
    <property type="component" value="Unassembled WGS sequence"/>
</dbReference>
<feature type="region of interest" description="Disordered" evidence="1">
    <location>
        <begin position="26"/>
        <end position="75"/>
    </location>
</feature>
<gene>
    <name evidence="3" type="ORF">DFR50_124100</name>
</gene>
<dbReference type="Pfam" id="PF07769">
    <property type="entry name" value="PsiF_repeat"/>
    <property type="match status" value="1"/>
</dbReference>
<protein>
    <submittedName>
        <fullName evidence="3">PsiF repeat-containing protein</fullName>
    </submittedName>
</protein>
<sequence>MRIKGLACAAALSALVSGGAWAFDAASDPAAPTGGAPGDAGARTARSLECSQKADAKDLHGKPRKRFMRDCKHGD</sequence>
<feature type="compositionally biased region" description="Basic and acidic residues" evidence="1">
    <location>
        <begin position="52"/>
        <end position="61"/>
    </location>
</feature>
<dbReference type="EMBL" id="QNRK01000024">
    <property type="protein sequence ID" value="RBP08713.1"/>
    <property type="molecule type" value="Genomic_DNA"/>
</dbReference>